<reference evidence="1" key="1">
    <citation type="submission" date="2021-01" db="EMBL/GenBank/DDBJ databases">
        <authorList>
            <person name="Corre E."/>
            <person name="Pelletier E."/>
            <person name="Niang G."/>
            <person name="Scheremetjew M."/>
            <person name="Finn R."/>
            <person name="Kale V."/>
            <person name="Holt S."/>
            <person name="Cochrane G."/>
            <person name="Meng A."/>
            <person name="Brown T."/>
            <person name="Cohen L."/>
        </authorList>
    </citation>
    <scope>NUCLEOTIDE SEQUENCE</scope>
    <source>
        <strain evidence="1">E4-10</strain>
    </source>
</reference>
<name>A0A7S0P734_CAFRO</name>
<proteinExistence type="predicted"/>
<dbReference type="InterPro" id="IPR029044">
    <property type="entry name" value="Nucleotide-diphossugar_trans"/>
</dbReference>
<dbReference type="EMBL" id="HBET01001979">
    <property type="protein sequence ID" value="CAD8557112.1"/>
    <property type="molecule type" value="Transcribed_RNA"/>
</dbReference>
<gene>
    <name evidence="1" type="ORF">CROE0942_LOCUS1446</name>
</gene>
<protein>
    <submittedName>
        <fullName evidence="1">Uncharacterized protein</fullName>
    </submittedName>
</protein>
<organism evidence="1">
    <name type="scientific">Cafeteria roenbergensis</name>
    <name type="common">Marine flagellate</name>
    <dbReference type="NCBI Taxonomy" id="33653"/>
    <lineage>
        <taxon>Eukaryota</taxon>
        <taxon>Sar</taxon>
        <taxon>Stramenopiles</taxon>
        <taxon>Bigyra</taxon>
        <taxon>Opalozoa</taxon>
        <taxon>Bicosoecida</taxon>
        <taxon>Cafeteriaceae</taxon>
        <taxon>Cafeteria</taxon>
    </lineage>
</organism>
<sequence>MAGATLRRLPPRLAPRTGRHEQNVLATCAATMPRRWRATACALAASMALLTVGWQWRAVLRPSVAAWSPSDPRPRASCAGRDARGLGTGCRLACSADSTIALLDLPSPSMVRQLAGSPEVPASRVTGFNAALERTSADPLRWWGFELNITTRPGGEQEATVAIASQQSPNRSALLASKWGPLHFVSVSTGVQKASANLLRSAAYLDPAIPGGHRWTVVDAVKSSLTGIAPAYDCVRRAALAGNALGYDTFQPRATDIVVFVHDDVHLLSNFEEAIYEQVERLHAQQRRSSWCAIAMAGGSATSGGLAGQWLDFGMLPYFFPMGQPADVVRLLPDEALIVTLRGSRALFDPKFDGFHCYGADLGLSCMADGQFVHLTDTFVASHKPWNAQGKRLQYEPDFANWWAAVDQDALRASASFVKAKWKWFLDLSPLATTACPLKSV</sequence>
<evidence type="ECO:0000313" key="1">
    <source>
        <dbReference type="EMBL" id="CAD8557112.1"/>
    </source>
</evidence>
<dbReference type="Gene3D" id="3.90.550.10">
    <property type="entry name" value="Spore Coat Polysaccharide Biosynthesis Protein SpsA, Chain A"/>
    <property type="match status" value="1"/>
</dbReference>
<dbReference type="AlphaFoldDB" id="A0A7S0P734"/>
<accession>A0A7S0P734</accession>